<proteinExistence type="predicted"/>
<gene>
    <name evidence="1" type="ORF">IPN91_12735</name>
</gene>
<dbReference type="InterPro" id="IPR036280">
    <property type="entry name" value="Multihaem_cyt_sf"/>
</dbReference>
<dbReference type="EMBL" id="JADKCH010000019">
    <property type="protein sequence ID" value="MBK8573471.1"/>
    <property type="molecule type" value="Genomic_DNA"/>
</dbReference>
<organism evidence="1 2">
    <name type="scientific">Candidatus Geothrix odensensis</name>
    <dbReference type="NCBI Taxonomy" id="2954440"/>
    <lineage>
        <taxon>Bacteria</taxon>
        <taxon>Pseudomonadati</taxon>
        <taxon>Acidobacteriota</taxon>
        <taxon>Holophagae</taxon>
        <taxon>Holophagales</taxon>
        <taxon>Holophagaceae</taxon>
        <taxon>Geothrix</taxon>
    </lineage>
</organism>
<protein>
    <submittedName>
        <fullName evidence="1">Uncharacterized protein</fullName>
    </submittedName>
</protein>
<evidence type="ECO:0000313" key="2">
    <source>
        <dbReference type="Proteomes" id="UP000709959"/>
    </source>
</evidence>
<dbReference type="Proteomes" id="UP000709959">
    <property type="component" value="Unassembled WGS sequence"/>
</dbReference>
<dbReference type="PROSITE" id="PS51257">
    <property type="entry name" value="PROKAR_LIPOPROTEIN"/>
    <property type="match status" value="1"/>
</dbReference>
<name>A0A936K6U4_9BACT</name>
<reference evidence="1 2" key="1">
    <citation type="submission" date="2020-10" db="EMBL/GenBank/DDBJ databases">
        <title>Connecting structure to function with the recovery of over 1000 high-quality activated sludge metagenome-assembled genomes encoding full-length rRNA genes using long-read sequencing.</title>
        <authorList>
            <person name="Singleton C.M."/>
            <person name="Petriglieri F."/>
            <person name="Kristensen J.M."/>
            <person name="Kirkegaard R.H."/>
            <person name="Michaelsen T.Y."/>
            <person name="Andersen M.H."/>
            <person name="Karst S.M."/>
            <person name="Dueholm M.S."/>
            <person name="Nielsen P.H."/>
            <person name="Albertsen M."/>
        </authorList>
    </citation>
    <scope>NUCLEOTIDE SEQUENCE [LARGE SCALE GENOMIC DNA]</scope>
    <source>
        <strain evidence="1">OdNE_18-Q3-R46-58_MAXAC.008</strain>
    </source>
</reference>
<dbReference type="SUPFAM" id="SSF49478">
    <property type="entry name" value="Cna protein B-type domain"/>
    <property type="match status" value="1"/>
</dbReference>
<accession>A0A936K6U4</accession>
<dbReference type="AlphaFoldDB" id="A0A936K6U4"/>
<dbReference type="SUPFAM" id="SSF48695">
    <property type="entry name" value="Multiheme cytochromes"/>
    <property type="match status" value="1"/>
</dbReference>
<sequence length="137" mass="13695">MRPDRLLALLLLASALACGGHDDDDKDNELMAPGQNCMACHGFTVAGTVFGSATADSGSGLAGVTVIITDANSVDTTLTTNAAGNFFSGAALALPLKKAAVVRNGTRTDMDGVPAGDCNRCHTLPATGGAAGRIHAP</sequence>
<evidence type="ECO:0000313" key="1">
    <source>
        <dbReference type="EMBL" id="MBK8573471.1"/>
    </source>
</evidence>
<comment type="caution">
    <text evidence="1">The sequence shown here is derived from an EMBL/GenBank/DDBJ whole genome shotgun (WGS) entry which is preliminary data.</text>
</comment>